<dbReference type="Gene3D" id="2.30.30.40">
    <property type="entry name" value="SH3 Domains"/>
    <property type="match status" value="1"/>
</dbReference>
<feature type="domain" description="PX" evidence="9">
    <location>
        <begin position="231"/>
        <end position="342"/>
    </location>
</feature>
<dbReference type="PANTHER" id="PTHR45827:SF1">
    <property type="entry name" value="SORTING NEXIN"/>
    <property type="match status" value="1"/>
</dbReference>
<evidence type="ECO:0000313" key="11">
    <source>
        <dbReference type="Proteomes" id="UP000325440"/>
    </source>
</evidence>
<comment type="similarity">
    <text evidence="2">Belongs to the sorting nexin family.</text>
</comment>
<keyword evidence="5" id="KW-0968">Cytoplasmic vesicle</keyword>
<dbReference type="SUPFAM" id="SSF64268">
    <property type="entry name" value="PX domain"/>
    <property type="match status" value="1"/>
</dbReference>
<accession>A0A5E4M370</accession>
<evidence type="ECO:0000256" key="1">
    <source>
        <dbReference type="ARBA" id="ARBA00004156"/>
    </source>
</evidence>
<dbReference type="GO" id="GO:0006897">
    <property type="term" value="P:endocytosis"/>
    <property type="evidence" value="ECO:0007669"/>
    <property type="project" value="TreeGrafter"/>
</dbReference>
<dbReference type="InterPro" id="IPR001683">
    <property type="entry name" value="PX_dom"/>
</dbReference>
<comment type="subcellular location">
    <subcellularLocation>
        <location evidence="1">Cytoplasmic vesicle membrane</location>
    </subcellularLocation>
</comment>
<dbReference type="OrthoDB" id="10254720at2759"/>
<dbReference type="GO" id="GO:0030659">
    <property type="term" value="C:cytoplasmic vesicle membrane"/>
    <property type="evidence" value="ECO:0007669"/>
    <property type="project" value="UniProtKB-SubCell"/>
</dbReference>
<dbReference type="PROSITE" id="PS50002">
    <property type="entry name" value="SH3"/>
    <property type="match status" value="1"/>
</dbReference>
<reference evidence="10 11" key="1">
    <citation type="submission" date="2019-08" db="EMBL/GenBank/DDBJ databases">
        <authorList>
            <person name="Alioto T."/>
            <person name="Alioto T."/>
            <person name="Gomez Garrido J."/>
        </authorList>
    </citation>
    <scope>NUCLEOTIDE SEQUENCE [LARGE SCALE GENOMIC DNA]</scope>
</reference>
<evidence type="ECO:0000313" key="10">
    <source>
        <dbReference type="EMBL" id="VVC26040.1"/>
    </source>
</evidence>
<feature type="compositionally biased region" description="Gly residues" evidence="7">
    <location>
        <begin position="546"/>
        <end position="559"/>
    </location>
</feature>
<dbReference type="GO" id="GO:0035091">
    <property type="term" value="F:phosphatidylinositol binding"/>
    <property type="evidence" value="ECO:0007669"/>
    <property type="project" value="InterPro"/>
</dbReference>
<evidence type="ECO:0000256" key="2">
    <source>
        <dbReference type="ARBA" id="ARBA00010883"/>
    </source>
</evidence>
<keyword evidence="3 6" id="KW-0728">SH3 domain</keyword>
<evidence type="ECO:0000256" key="7">
    <source>
        <dbReference type="SAM" id="MobiDB-lite"/>
    </source>
</evidence>
<proteinExistence type="inferred from homology"/>
<dbReference type="InterPro" id="IPR027267">
    <property type="entry name" value="AH/BAR_dom_sf"/>
</dbReference>
<dbReference type="Gene3D" id="1.20.1270.60">
    <property type="entry name" value="Arfaptin homology (AH) domain/BAR domain"/>
    <property type="match status" value="1"/>
</dbReference>
<evidence type="ECO:0000256" key="4">
    <source>
        <dbReference type="ARBA" id="ARBA00023136"/>
    </source>
</evidence>
<dbReference type="Pfam" id="PF10456">
    <property type="entry name" value="BAR_3_WASP_bdg"/>
    <property type="match status" value="2"/>
</dbReference>
<gene>
    <name evidence="10" type="ORF">CINCED_3A021969</name>
</gene>
<evidence type="ECO:0000256" key="3">
    <source>
        <dbReference type="ARBA" id="ARBA00022443"/>
    </source>
</evidence>
<evidence type="ECO:0000256" key="5">
    <source>
        <dbReference type="ARBA" id="ARBA00023329"/>
    </source>
</evidence>
<dbReference type="InterPro" id="IPR036871">
    <property type="entry name" value="PX_dom_sf"/>
</dbReference>
<dbReference type="EMBL" id="CABPRJ010000024">
    <property type="protein sequence ID" value="VVC26040.1"/>
    <property type="molecule type" value="Genomic_DNA"/>
</dbReference>
<dbReference type="GO" id="GO:0016197">
    <property type="term" value="P:endosomal transport"/>
    <property type="evidence" value="ECO:0007669"/>
    <property type="project" value="TreeGrafter"/>
</dbReference>
<sequence length="667" mass="73426">MKVLVLYDFVGEPGSSELSVTAGETLVVSRLDVGEGWWEGTNSVGHTGLFPAAYVEEISGEFVQADEGKPPPAVPPPPLPRADLWNANDRQSEYYSQVPGSQYQQQNPRQQSPDDLYDDEWDDDSECGGSSTVQSTAAMPVATQYPVVGAKTTTVMKTSGKTAATTGGSSSRFSKLVGGGDALYIMGTIQSPVHIPDSEQITIVVRSVTSNGPLAVDVEWCIDTDDEPYGYQCVVASPKKESKLKGLKSFIAYQITPTFNNIQVSRRYKHFDWLHERLLEKYCCLIPIPPLPDKQISGRYEEHFIERRKQQLQAFVDAVCRHPVLSRGWVWRQHFITCTDEKRWKSGKRKAESRNTSAETLAGANIFFAIQAVSAESSDQAPALINQALLDREVDGFQKFVAGLDGALKNMAQTVAEQSKRVQTCYKRDAQRLGQSFYMLGHAYSGSSSSSIGDISGNGNAISQTTRQLMSALKKTGDVFNEMGGRLMDELPAAGWDSFADMLHVYRGVASAFPDILAVHKSAVQKRKDCERQYSDGVPIGVGSEVTGGSGASSGGSSSGGTTTVADPEQQWRLLREVQRRTDLVSYALLAEINHFHRDHVLGQMAGHCRQLLRNQIEFYRKIADNLENVLQLYPEDGNEEILAGSAADHHSQQPLYNQGEHQYYAN</sequence>
<dbReference type="AlphaFoldDB" id="A0A5E4M370"/>
<dbReference type="PANTHER" id="PTHR45827">
    <property type="entry name" value="SORTING NEXIN"/>
    <property type="match status" value="1"/>
</dbReference>
<feature type="region of interest" description="Disordered" evidence="7">
    <location>
        <begin position="537"/>
        <end position="568"/>
    </location>
</feature>
<dbReference type="Gene3D" id="3.30.1520.10">
    <property type="entry name" value="Phox-like domain"/>
    <property type="match status" value="1"/>
</dbReference>
<dbReference type="PROSITE" id="PS50195">
    <property type="entry name" value="PX"/>
    <property type="match status" value="1"/>
</dbReference>
<keyword evidence="4" id="KW-0472">Membrane</keyword>
<feature type="compositionally biased region" description="Low complexity" evidence="7">
    <location>
        <begin position="102"/>
        <end position="111"/>
    </location>
</feature>
<feature type="domain" description="SH3" evidence="8">
    <location>
        <begin position="1"/>
        <end position="60"/>
    </location>
</feature>
<evidence type="ECO:0000256" key="6">
    <source>
        <dbReference type="PROSITE-ProRule" id="PRU00192"/>
    </source>
</evidence>
<dbReference type="GO" id="GO:0097320">
    <property type="term" value="P:plasma membrane tubulation"/>
    <property type="evidence" value="ECO:0007669"/>
    <property type="project" value="TreeGrafter"/>
</dbReference>
<dbReference type="Pfam" id="PF14604">
    <property type="entry name" value="SH3_9"/>
    <property type="match status" value="1"/>
</dbReference>
<dbReference type="FunFam" id="3.30.1520.10:FF:000004">
    <property type="entry name" value="Sorting nexin"/>
    <property type="match status" value="1"/>
</dbReference>
<dbReference type="Pfam" id="PF00787">
    <property type="entry name" value="PX"/>
    <property type="match status" value="1"/>
</dbReference>
<dbReference type="SUPFAM" id="SSF50044">
    <property type="entry name" value="SH3-domain"/>
    <property type="match status" value="1"/>
</dbReference>
<protein>
    <submittedName>
        <fullName evidence="10">Sorting nexin protein, WASP-binding domain,Phox homologous domain,SH3 domain</fullName>
    </submittedName>
</protein>
<organism evidence="10 11">
    <name type="scientific">Cinara cedri</name>
    <dbReference type="NCBI Taxonomy" id="506608"/>
    <lineage>
        <taxon>Eukaryota</taxon>
        <taxon>Metazoa</taxon>
        <taxon>Ecdysozoa</taxon>
        <taxon>Arthropoda</taxon>
        <taxon>Hexapoda</taxon>
        <taxon>Insecta</taxon>
        <taxon>Pterygota</taxon>
        <taxon>Neoptera</taxon>
        <taxon>Paraneoptera</taxon>
        <taxon>Hemiptera</taxon>
        <taxon>Sternorrhyncha</taxon>
        <taxon>Aphidomorpha</taxon>
        <taxon>Aphidoidea</taxon>
        <taxon>Aphididae</taxon>
        <taxon>Lachninae</taxon>
        <taxon>Cinara</taxon>
    </lineage>
</organism>
<feature type="compositionally biased region" description="Pro residues" evidence="7">
    <location>
        <begin position="70"/>
        <end position="80"/>
    </location>
</feature>
<keyword evidence="11" id="KW-1185">Reference proteome</keyword>
<dbReference type="CDD" id="cd06862">
    <property type="entry name" value="PX_SNX9_18_like"/>
    <property type="match status" value="1"/>
</dbReference>
<evidence type="ECO:0000259" key="9">
    <source>
        <dbReference type="PROSITE" id="PS50195"/>
    </source>
</evidence>
<dbReference type="Proteomes" id="UP000325440">
    <property type="component" value="Unassembled WGS sequence"/>
</dbReference>
<feature type="region of interest" description="Disordered" evidence="7">
    <location>
        <begin position="65"/>
        <end position="135"/>
    </location>
</feature>
<dbReference type="InterPro" id="IPR036028">
    <property type="entry name" value="SH3-like_dom_sf"/>
</dbReference>
<dbReference type="SMART" id="SM00312">
    <property type="entry name" value="PX"/>
    <property type="match status" value="1"/>
</dbReference>
<evidence type="ECO:0000259" key="8">
    <source>
        <dbReference type="PROSITE" id="PS50002"/>
    </source>
</evidence>
<dbReference type="GO" id="GO:0005886">
    <property type="term" value="C:plasma membrane"/>
    <property type="evidence" value="ECO:0007669"/>
    <property type="project" value="TreeGrafter"/>
</dbReference>
<name>A0A5E4M370_9HEMI</name>
<feature type="compositionally biased region" description="Acidic residues" evidence="7">
    <location>
        <begin position="115"/>
        <end position="126"/>
    </location>
</feature>
<dbReference type="InterPro" id="IPR001452">
    <property type="entry name" value="SH3_domain"/>
</dbReference>
<dbReference type="SMART" id="SM00326">
    <property type="entry name" value="SH3"/>
    <property type="match status" value="1"/>
</dbReference>
<dbReference type="InterPro" id="IPR019497">
    <property type="entry name" value="Sorting_nexin_WASP-bd-dom"/>
</dbReference>